<feature type="compositionally biased region" description="Basic and acidic residues" evidence="1">
    <location>
        <begin position="83"/>
        <end position="92"/>
    </location>
</feature>
<dbReference type="AlphaFoldDB" id="A0A1X7KE25"/>
<keyword evidence="3" id="KW-1185">Reference proteome</keyword>
<evidence type="ECO:0000313" key="3">
    <source>
        <dbReference type="Proteomes" id="UP000193228"/>
    </source>
</evidence>
<proteinExistence type="predicted"/>
<feature type="compositionally biased region" description="Polar residues" evidence="1">
    <location>
        <begin position="117"/>
        <end position="131"/>
    </location>
</feature>
<organism evidence="2 3">
    <name type="scientific">Paraburkholderia susongensis</name>
    <dbReference type="NCBI Taxonomy" id="1515439"/>
    <lineage>
        <taxon>Bacteria</taxon>
        <taxon>Pseudomonadati</taxon>
        <taxon>Pseudomonadota</taxon>
        <taxon>Betaproteobacteria</taxon>
        <taxon>Burkholderiales</taxon>
        <taxon>Burkholderiaceae</taxon>
        <taxon>Paraburkholderia</taxon>
    </lineage>
</organism>
<evidence type="ECO:0000313" key="2">
    <source>
        <dbReference type="EMBL" id="SMG39490.1"/>
    </source>
</evidence>
<reference evidence="3" key="1">
    <citation type="submission" date="2017-04" db="EMBL/GenBank/DDBJ databases">
        <authorList>
            <person name="Varghese N."/>
            <person name="Submissions S."/>
        </authorList>
    </citation>
    <scope>NUCLEOTIDE SEQUENCE [LARGE SCALE GENOMIC DNA]</scope>
    <source>
        <strain evidence="3">LMG 29540</strain>
    </source>
</reference>
<evidence type="ECO:0000256" key="1">
    <source>
        <dbReference type="SAM" id="MobiDB-lite"/>
    </source>
</evidence>
<protein>
    <submittedName>
        <fullName evidence="2">Uncharacterized protein</fullName>
    </submittedName>
</protein>
<accession>A0A1X7KE25</accession>
<sequence>MRRIESIHVPAETRKLLRERLQRFLPTNNAPTGRLNTAVQPPVFDSVLIDFYQNLIFLPGDDVSHARAVYQQTLEKQLASRDTQEHEVHGEKLNVVTPTNLGNALDASSPAPPNDISLVSTNSSDTKNLGSTDAELGDGTKQEREQPAPGISIRITSDSPSLAALSSSPSFDELVEKRWIHIAWDRVLISGEVWTVIWRSQEPKVAAFKAMLEALGVEAFALASDYLPGDSLLEYANEVVAGTRRPSEIACISPAWIAARIWDTSSRAPQAPRADSERRIGHWVDCWRCLGAPTFALSRQLESTEFEAFIDATLDVLARPSVSPSWDDLRAFAVAPLRLLYPHRAEQADAILPAPPVSTIERLRWTERHAAQSAFRDFAFARGSSLMAMLTNELRESAFDPKALAIRLLDLVVERPILFVQLVMVATSTPVMLADMLMSPSTCALACLLIAGWQYNGGGWNRAFQSHANQATELFAFEDALAVLGSHIEAARIPACDLAALFVEIYKLSLDPAQSFHRREMLSLLRGELSAAAPELKVQVFRTLLTKVRVEASPIEFFFAVLDMASEDDVVELAEPSELPMLYLEVVLPKASRLQFGQLDSRSSCFLCQLALRCDAQLRQRFLNAIDVTAWSRETPADASEQFAFRHQLILRIRLHIYVLSRAIAAWPSVVPSDLVDALSRAVQAGAIDHSERYRIDVFNVSLTSGVLRPDEPSISLDLAAALRRLEGNLLQTLVTQLCQVEEPAVLAEIAANTPASHNEQIARHLQTLTPSSSSKVGSLPALQARVNALLAAGLTELAEAFSAVERDAITLGRVQGREIARLRVELGMLTMRSDWTGLSAYVLPTDLSPAERNEAVDALAFYCALAELKKEGGDFAGAEATFARLSQRHPNVVAYTINLFVSRVHRLLNNDTFRLLSGSGLVEAKQYLSEAERDVLPLIQHSVRDLKPFNVNRIMLMLATGLTREALEVSLQMREAGYDAYFEGFGALAMARLGSKSQALTALTDVERVFGRIEFLAAVRGNIDEHRPYSTVPSLAVDDDPVPGLRHAFEAFSRLGHEEQAQVLQERGRIDLYLLEQVRGACASLVAVAPMMEGLGMLRLEDNISGVLKQLLLSRLLIAQWAVQDQPRGGVAESGGVGERDIVISKGTVELAVLEALTVESVETTNLTSHFRKLFKYGNCRFFFHITYSRGANRTGIIRHLKTMCASPPDGIDYQRTEDLPDNDTSPIGFKAFYTIESREIIMTFLVLDMGRPFPRNAAPQP</sequence>
<gene>
    <name evidence="2" type="ORF">SAMN06265784_103679</name>
</gene>
<name>A0A1X7KE25_9BURK</name>
<dbReference type="EMBL" id="FXAT01000003">
    <property type="protein sequence ID" value="SMG39490.1"/>
    <property type="molecule type" value="Genomic_DNA"/>
</dbReference>
<feature type="region of interest" description="Disordered" evidence="1">
    <location>
        <begin position="83"/>
        <end position="155"/>
    </location>
</feature>
<dbReference type="STRING" id="1515439.SAMN06265784_103679"/>
<dbReference type="Proteomes" id="UP000193228">
    <property type="component" value="Unassembled WGS sequence"/>
</dbReference>